<sequence length="91" mass="10108">MAACSVPPGTKPPLQFLSAACCYGSRSDMLHHRKLLRINKINCACRDPDLIQPDLAEFEQIGLRSGSKIPPFLRIHAEFNKNSSGKGREEK</sequence>
<dbReference type="EMBL" id="GBRH01209992">
    <property type="protein sequence ID" value="JAD87903.1"/>
    <property type="molecule type" value="Transcribed_RNA"/>
</dbReference>
<proteinExistence type="predicted"/>
<dbReference type="AlphaFoldDB" id="A0A0A9DMJ2"/>
<protein>
    <submittedName>
        <fullName evidence="1">Uncharacterized protein</fullName>
    </submittedName>
</protein>
<name>A0A0A9DMJ2_ARUDO</name>
<reference evidence="1" key="1">
    <citation type="submission" date="2014-09" db="EMBL/GenBank/DDBJ databases">
        <authorList>
            <person name="Magalhaes I.L.F."/>
            <person name="Oliveira U."/>
            <person name="Santos F.R."/>
            <person name="Vidigal T.H.D.A."/>
            <person name="Brescovit A.D."/>
            <person name="Santos A.J."/>
        </authorList>
    </citation>
    <scope>NUCLEOTIDE SEQUENCE</scope>
    <source>
        <tissue evidence="1">Shoot tissue taken approximately 20 cm above the soil surface</tissue>
    </source>
</reference>
<evidence type="ECO:0000313" key="1">
    <source>
        <dbReference type="EMBL" id="JAD87903.1"/>
    </source>
</evidence>
<reference evidence="1" key="2">
    <citation type="journal article" date="2015" name="Data Brief">
        <title>Shoot transcriptome of the giant reed, Arundo donax.</title>
        <authorList>
            <person name="Barrero R.A."/>
            <person name="Guerrero F.D."/>
            <person name="Moolhuijzen P."/>
            <person name="Goolsby J.A."/>
            <person name="Tidwell J."/>
            <person name="Bellgard S.E."/>
            <person name="Bellgard M.I."/>
        </authorList>
    </citation>
    <scope>NUCLEOTIDE SEQUENCE</scope>
    <source>
        <tissue evidence="1">Shoot tissue taken approximately 20 cm above the soil surface</tissue>
    </source>
</reference>
<accession>A0A0A9DMJ2</accession>
<organism evidence="1">
    <name type="scientific">Arundo donax</name>
    <name type="common">Giant reed</name>
    <name type="synonym">Donax arundinaceus</name>
    <dbReference type="NCBI Taxonomy" id="35708"/>
    <lineage>
        <taxon>Eukaryota</taxon>
        <taxon>Viridiplantae</taxon>
        <taxon>Streptophyta</taxon>
        <taxon>Embryophyta</taxon>
        <taxon>Tracheophyta</taxon>
        <taxon>Spermatophyta</taxon>
        <taxon>Magnoliopsida</taxon>
        <taxon>Liliopsida</taxon>
        <taxon>Poales</taxon>
        <taxon>Poaceae</taxon>
        <taxon>PACMAD clade</taxon>
        <taxon>Arundinoideae</taxon>
        <taxon>Arundineae</taxon>
        <taxon>Arundo</taxon>
    </lineage>
</organism>